<keyword evidence="3" id="KW-0175">Coiled coil</keyword>
<feature type="domain" description="ABC transporter" evidence="4">
    <location>
        <begin position="322"/>
        <end position="540"/>
    </location>
</feature>
<feature type="domain" description="ABC transporter" evidence="4">
    <location>
        <begin position="1"/>
        <end position="255"/>
    </location>
</feature>
<dbReference type="SMART" id="SM00382">
    <property type="entry name" value="AAA"/>
    <property type="match status" value="2"/>
</dbReference>
<dbReference type="EMBL" id="CP093365">
    <property type="protein sequence ID" value="UQS83714.1"/>
    <property type="molecule type" value="Genomic_DNA"/>
</dbReference>
<dbReference type="InterPro" id="IPR037118">
    <property type="entry name" value="Val-tRNA_synth_C_sf"/>
</dbReference>
<dbReference type="InterPro" id="IPR017871">
    <property type="entry name" value="ABC_transporter-like_CS"/>
</dbReference>
<keyword evidence="1" id="KW-0547">Nucleotide-binding</keyword>
<evidence type="ECO:0000256" key="3">
    <source>
        <dbReference type="SAM" id="Coils"/>
    </source>
</evidence>
<dbReference type="PANTHER" id="PTHR42855">
    <property type="entry name" value="ABC TRANSPORTER ATP-BINDING SUBUNIT"/>
    <property type="match status" value="1"/>
</dbReference>
<dbReference type="Gene3D" id="1.10.287.380">
    <property type="entry name" value="Valyl-tRNA synthetase, C-terminal domain"/>
    <property type="match status" value="1"/>
</dbReference>
<name>A0ABY4PDG0_9LACO</name>
<evidence type="ECO:0000256" key="2">
    <source>
        <dbReference type="ARBA" id="ARBA00022840"/>
    </source>
</evidence>
<keyword evidence="2 5" id="KW-0067">ATP-binding</keyword>
<dbReference type="Pfam" id="PF12848">
    <property type="entry name" value="ABC_tran_Xtn"/>
    <property type="match status" value="1"/>
</dbReference>
<gene>
    <name evidence="5" type="ORF">MOO47_00490</name>
</gene>
<dbReference type="Pfam" id="PF00005">
    <property type="entry name" value="ABC_tran"/>
    <property type="match status" value="2"/>
</dbReference>
<feature type="coiled-coil region" evidence="3">
    <location>
        <begin position="566"/>
        <end position="624"/>
    </location>
</feature>
<accession>A0ABY4PDG0</accession>
<dbReference type="InterPro" id="IPR051309">
    <property type="entry name" value="ABCF_ATPase"/>
</dbReference>
<dbReference type="Gene3D" id="3.40.50.300">
    <property type="entry name" value="P-loop containing nucleotide triphosphate hydrolases"/>
    <property type="match status" value="2"/>
</dbReference>
<dbReference type="InterPro" id="IPR032524">
    <property type="entry name" value="ABC_tran_C"/>
</dbReference>
<dbReference type="PROSITE" id="PS00211">
    <property type="entry name" value="ABC_TRANSPORTER_1"/>
    <property type="match status" value="1"/>
</dbReference>
<dbReference type="InterPro" id="IPR032781">
    <property type="entry name" value="ABC_tran_Xtn"/>
</dbReference>
<evidence type="ECO:0000313" key="6">
    <source>
        <dbReference type="Proteomes" id="UP000831947"/>
    </source>
</evidence>
<dbReference type="PANTHER" id="PTHR42855:SF1">
    <property type="entry name" value="ABC TRANSPORTER DOMAIN-CONTAINING PROTEIN"/>
    <property type="match status" value="1"/>
</dbReference>
<dbReference type="InterPro" id="IPR027417">
    <property type="entry name" value="P-loop_NTPase"/>
</dbReference>
<evidence type="ECO:0000259" key="4">
    <source>
        <dbReference type="PROSITE" id="PS50893"/>
    </source>
</evidence>
<dbReference type="InterPro" id="IPR003439">
    <property type="entry name" value="ABC_transporter-like_ATP-bd"/>
</dbReference>
<organism evidence="5 6">
    <name type="scientific">Bombilactobacillus thymidiniphilus</name>
    <dbReference type="NCBI Taxonomy" id="2923363"/>
    <lineage>
        <taxon>Bacteria</taxon>
        <taxon>Bacillati</taxon>
        <taxon>Bacillota</taxon>
        <taxon>Bacilli</taxon>
        <taxon>Lactobacillales</taxon>
        <taxon>Lactobacillaceae</taxon>
        <taxon>Bombilactobacillus</taxon>
    </lineage>
</organism>
<dbReference type="InterPro" id="IPR003593">
    <property type="entry name" value="AAA+_ATPase"/>
</dbReference>
<dbReference type="PROSITE" id="PS50893">
    <property type="entry name" value="ABC_TRANSPORTER_2"/>
    <property type="match status" value="2"/>
</dbReference>
<keyword evidence="6" id="KW-1185">Reference proteome</keyword>
<dbReference type="CDD" id="cd03221">
    <property type="entry name" value="ABCF_EF-3"/>
    <property type="match status" value="2"/>
</dbReference>
<proteinExistence type="predicted"/>
<evidence type="ECO:0000313" key="5">
    <source>
        <dbReference type="EMBL" id="UQS83714.1"/>
    </source>
</evidence>
<dbReference type="GO" id="GO:0005524">
    <property type="term" value="F:ATP binding"/>
    <property type="evidence" value="ECO:0007669"/>
    <property type="project" value="UniProtKB-KW"/>
</dbReference>
<protein>
    <submittedName>
        <fullName evidence="5">ABC-F family ATP-binding cassette domain-containing protein</fullName>
    </submittedName>
</protein>
<dbReference type="Proteomes" id="UP000831947">
    <property type="component" value="Chromosome"/>
</dbReference>
<dbReference type="SUPFAM" id="SSF52540">
    <property type="entry name" value="P-loop containing nucleoside triphosphate hydrolases"/>
    <property type="match status" value="2"/>
</dbReference>
<sequence>MKMLSVNKLQQSFGARTLFSDVSFKIGDQDRIGLVGLNGVGKTTLLNSLVDERLNKNKTIEHQNDYQISYLRQNPQLEEDSTVLEAILQGKEPLYETVRQYELALMHYSQDSDNPQNYQRFFKAQEQMDRLDGWEFQSTVETILTKLGITQFQQKVAALSGGQKRRVSLAQVLVSNSDLLILDEPTNHLDEEAIAWLKTFLNNYAGAVLFVTHDRYFLNAVANRILEISQQKINKYTGNYETYLQQKAQNEATLAATNRHQRNLYRHELAWVKAGVQARGTKQNARVERFKELSQKVKHQQNTESKELTIDIAQQRLGKDVFNLENSSLQFGTQVLLKNLSLRINSGEHLGIIGANGAGKSTFLNILAQRQQLTSGLLEVGQTVKVGYYTQQIEAMDANQRVFNYLEDIGQNVPNTAGVTMSASKLLEQFLFSPQQQGAFIRDLSGGEKRRLYLLAILIQQPNVLLLDEPTNNLDIETMTILENYIEHFAGAVITVSHDRYFLDKITDDLLIFHGHGHIERYWGTYSDYLQRATSQHKEVTKIKVAKQSQENSSKNKLTYAQRLELQELEPQITTLERQQQDLQNQLSNVGNDYQKLLKLQKQLNDITDELDEASERWLELAERDE</sequence>
<dbReference type="RefSeq" id="WP_249512899.1">
    <property type="nucleotide sequence ID" value="NZ_CP093365.1"/>
</dbReference>
<evidence type="ECO:0000256" key="1">
    <source>
        <dbReference type="ARBA" id="ARBA00022741"/>
    </source>
</evidence>
<reference evidence="5 6" key="1">
    <citation type="journal article" date="2022" name="Int. J. Syst. Evol. Microbiol.">
        <title>Apilactobacillus apisilvae sp. nov., Nicolia spurrieriana gen. nov. sp. nov., Bombilactobacillus folatiphilus sp. nov. and Bombilactobacillus thymidiniphilus sp. nov., four new lactic acid bacterial isolates from stingless bees Tetragonula carbonaria and Austroplebeia australis.</title>
        <authorList>
            <person name="Oliphant S.A."/>
            <person name="Watson-Haigh N.S."/>
            <person name="Sumby K.M."/>
            <person name="Gardner J."/>
            <person name="Groom S."/>
            <person name="Jiranek V."/>
        </authorList>
    </citation>
    <scope>NUCLEOTIDE SEQUENCE [LARGE SCALE GENOMIC DNA]</scope>
    <source>
        <strain evidence="5 6">SG4_A1</strain>
    </source>
</reference>
<dbReference type="Pfam" id="PF16326">
    <property type="entry name" value="ABC_tran_CTD"/>
    <property type="match status" value="1"/>
</dbReference>